<feature type="domain" description="HTH tetR-type" evidence="6">
    <location>
        <begin position="1"/>
        <end position="61"/>
    </location>
</feature>
<evidence type="ECO:0000256" key="3">
    <source>
        <dbReference type="ARBA" id="ARBA00023125"/>
    </source>
</evidence>
<evidence type="ECO:0000256" key="5">
    <source>
        <dbReference type="PROSITE-ProRule" id="PRU00335"/>
    </source>
</evidence>
<evidence type="ECO:0000256" key="1">
    <source>
        <dbReference type="ARBA" id="ARBA00022491"/>
    </source>
</evidence>
<reference evidence="8" key="1">
    <citation type="journal article" date="2019" name="Int. J. Syst. Evol. Microbiol.">
        <title>The Global Catalogue of Microorganisms (GCM) 10K type strain sequencing project: providing services to taxonomists for standard genome sequencing and annotation.</title>
        <authorList>
            <consortium name="The Broad Institute Genomics Platform"/>
            <consortium name="The Broad Institute Genome Sequencing Center for Infectious Disease"/>
            <person name="Wu L."/>
            <person name="Ma J."/>
        </authorList>
    </citation>
    <scope>NUCLEOTIDE SEQUENCE [LARGE SCALE GENOMIC DNA]</scope>
    <source>
        <strain evidence="8">JCM 18302</strain>
    </source>
</reference>
<dbReference type="PROSITE" id="PS50977">
    <property type="entry name" value="HTH_TETR_2"/>
    <property type="match status" value="1"/>
</dbReference>
<comment type="caution">
    <text evidence="7">The sequence shown here is derived from an EMBL/GenBank/DDBJ whole genome shotgun (WGS) entry which is preliminary data.</text>
</comment>
<feature type="DNA-binding region" description="H-T-H motif" evidence="5">
    <location>
        <begin position="24"/>
        <end position="43"/>
    </location>
</feature>
<dbReference type="SUPFAM" id="SSF46689">
    <property type="entry name" value="Homeodomain-like"/>
    <property type="match status" value="1"/>
</dbReference>
<keyword evidence="3 5" id="KW-0238">DNA-binding</keyword>
<keyword evidence="8" id="KW-1185">Reference proteome</keyword>
<evidence type="ECO:0000256" key="4">
    <source>
        <dbReference type="ARBA" id="ARBA00023163"/>
    </source>
</evidence>
<accession>A0ABP9NI78</accession>
<dbReference type="Proteomes" id="UP001500804">
    <property type="component" value="Unassembled WGS sequence"/>
</dbReference>
<keyword evidence="4" id="KW-0804">Transcription</keyword>
<dbReference type="Pfam" id="PF13977">
    <property type="entry name" value="TetR_C_6"/>
    <property type="match status" value="1"/>
</dbReference>
<evidence type="ECO:0000313" key="8">
    <source>
        <dbReference type="Proteomes" id="UP001500804"/>
    </source>
</evidence>
<keyword evidence="1" id="KW-0678">Repressor</keyword>
<dbReference type="Pfam" id="PF00440">
    <property type="entry name" value="TetR_N"/>
    <property type="match status" value="1"/>
</dbReference>
<protein>
    <submittedName>
        <fullName evidence="7">TetR/AcrR family transcriptional regulator</fullName>
    </submittedName>
</protein>
<dbReference type="SUPFAM" id="SSF48498">
    <property type="entry name" value="Tetracyclin repressor-like, C-terminal domain"/>
    <property type="match status" value="1"/>
</dbReference>
<gene>
    <name evidence="7" type="ORF">GCM10023320_30020</name>
</gene>
<dbReference type="PANTHER" id="PTHR30055">
    <property type="entry name" value="HTH-TYPE TRANSCRIPTIONAL REGULATOR RUTR"/>
    <property type="match status" value="1"/>
</dbReference>
<dbReference type="InterPro" id="IPR050109">
    <property type="entry name" value="HTH-type_TetR-like_transc_reg"/>
</dbReference>
<organism evidence="7 8">
    <name type="scientific">Pseudonocardia adelaidensis</name>
    <dbReference type="NCBI Taxonomy" id="648754"/>
    <lineage>
        <taxon>Bacteria</taxon>
        <taxon>Bacillati</taxon>
        <taxon>Actinomycetota</taxon>
        <taxon>Actinomycetes</taxon>
        <taxon>Pseudonocardiales</taxon>
        <taxon>Pseudonocardiaceae</taxon>
        <taxon>Pseudonocardia</taxon>
    </lineage>
</organism>
<dbReference type="RefSeq" id="WP_345605653.1">
    <property type="nucleotide sequence ID" value="NZ_BAABJO010000009.1"/>
</dbReference>
<dbReference type="InterPro" id="IPR001647">
    <property type="entry name" value="HTH_TetR"/>
</dbReference>
<dbReference type="PRINTS" id="PR00455">
    <property type="entry name" value="HTHTETR"/>
</dbReference>
<dbReference type="EMBL" id="BAABJO010000009">
    <property type="protein sequence ID" value="GAA5121328.1"/>
    <property type="molecule type" value="Genomic_DNA"/>
</dbReference>
<dbReference type="InterPro" id="IPR009057">
    <property type="entry name" value="Homeodomain-like_sf"/>
</dbReference>
<proteinExistence type="predicted"/>
<keyword evidence="2" id="KW-0805">Transcription regulation</keyword>
<dbReference type="PANTHER" id="PTHR30055:SF219">
    <property type="entry name" value="TRANSCRIPTIONAL REGULATORY PROTEIN"/>
    <property type="match status" value="1"/>
</dbReference>
<evidence type="ECO:0000313" key="7">
    <source>
        <dbReference type="EMBL" id="GAA5121328.1"/>
    </source>
</evidence>
<sequence>MGHREDLLAAARRCLEKRGYARTTARDLVADSGTNLASIGYHFGSKEALLNEALGASFQEWAERVRSLALAIEPDGDPMTTLAASWEAMLASFAEYRGLAVAFTEALAQAERQPELRAQLAAIYEQSRATVATMISETIGVPEGPQARALASLQIVICDGLLVQWLLDPDAAPTGAELTEALLLALGRDRTSRSELGRRLV</sequence>
<dbReference type="InterPro" id="IPR036271">
    <property type="entry name" value="Tet_transcr_reg_TetR-rel_C_sf"/>
</dbReference>
<dbReference type="InterPro" id="IPR039538">
    <property type="entry name" value="BetI_C"/>
</dbReference>
<name>A0ABP9NI78_9PSEU</name>
<evidence type="ECO:0000259" key="6">
    <source>
        <dbReference type="PROSITE" id="PS50977"/>
    </source>
</evidence>
<evidence type="ECO:0000256" key="2">
    <source>
        <dbReference type="ARBA" id="ARBA00023015"/>
    </source>
</evidence>
<dbReference type="Gene3D" id="1.10.357.10">
    <property type="entry name" value="Tetracycline Repressor, domain 2"/>
    <property type="match status" value="1"/>
</dbReference>